<accession>A0A6B2NQL9</accession>
<reference evidence="3" key="1">
    <citation type="submission" date="2020-02" db="EMBL/GenBank/DDBJ databases">
        <title>Delineation of the pyrene-degrading pathway in Roseobacter clade bacteria by genomic analysis.</title>
        <authorList>
            <person name="Zhou H."/>
            <person name="Wang H."/>
        </authorList>
    </citation>
    <scope>NUCLEOTIDE SEQUENCE</scope>
    <source>
        <strain evidence="3">PrR005</strain>
    </source>
</reference>
<feature type="domain" description="DUF306" evidence="2">
    <location>
        <begin position="133"/>
        <end position="240"/>
    </location>
</feature>
<dbReference type="Pfam" id="PF09619">
    <property type="entry name" value="YscW"/>
    <property type="match status" value="1"/>
</dbReference>
<dbReference type="PANTHER" id="PTHR38013:SF1">
    <property type="entry name" value="GLYCOPROTEIN_POLYSACCHARIDE METABOLISM"/>
    <property type="match status" value="1"/>
</dbReference>
<organism evidence="3">
    <name type="scientific">Ruegeria sp. PrR005</name>
    <dbReference type="NCBI Taxonomy" id="2706882"/>
    <lineage>
        <taxon>Bacteria</taxon>
        <taxon>Pseudomonadati</taxon>
        <taxon>Pseudomonadota</taxon>
        <taxon>Alphaproteobacteria</taxon>
        <taxon>Rhodobacterales</taxon>
        <taxon>Roseobacteraceae</taxon>
        <taxon>Ruegeria</taxon>
    </lineage>
</organism>
<evidence type="ECO:0000313" key="3">
    <source>
        <dbReference type="EMBL" id="NDW44809.1"/>
    </source>
</evidence>
<dbReference type="Gene3D" id="2.40.128.270">
    <property type="match status" value="1"/>
</dbReference>
<protein>
    <submittedName>
        <fullName evidence="3">META domain-containing protein</fullName>
    </submittedName>
</protein>
<dbReference type="AlphaFoldDB" id="A0A6B2NQL9"/>
<sequence length="244" mass="25836">MKRFFGWAALCLGALIGGSAMAGTVTGTAGYRERIALPPGAVLDVQLLDVSRMDVAATVLSARRYAMTGVPQAFELVYDDALIDPAMSYSVSARILVGDKLLFTTDTHYPVLTREAGDSVDLMLVRVVQAAPNPLENSSWRLSHLEGAPVEAEKRPELAFADDGGLGLRGACNSFRGKAEISGNKLTLPANMAGTLMACPEPAEALDRALLAAFPRVAGFIVDGDTLMLTDADGAEVLRLTRLP</sequence>
<feature type="chain" id="PRO_5025393769" evidence="1">
    <location>
        <begin position="23"/>
        <end position="244"/>
    </location>
</feature>
<comment type="caution">
    <text evidence="3">The sequence shown here is derived from an EMBL/GenBank/DDBJ whole genome shotgun (WGS) entry which is preliminary data.</text>
</comment>
<dbReference type="InterPro" id="IPR038670">
    <property type="entry name" value="HslJ-like_sf"/>
</dbReference>
<gene>
    <name evidence="3" type="ORF">G0P99_07555</name>
</gene>
<dbReference type="Pfam" id="PF03724">
    <property type="entry name" value="META"/>
    <property type="match status" value="1"/>
</dbReference>
<feature type="signal peptide" evidence="1">
    <location>
        <begin position="1"/>
        <end position="22"/>
    </location>
</feature>
<dbReference type="InterPro" id="IPR005184">
    <property type="entry name" value="DUF306_Meta_HslJ"/>
</dbReference>
<dbReference type="PANTHER" id="PTHR38013">
    <property type="entry name" value="GLYCOPROTEIN/POLYSACCHARIDE METABOLISM"/>
    <property type="match status" value="1"/>
</dbReference>
<dbReference type="EMBL" id="JAAGOX010000011">
    <property type="protein sequence ID" value="NDW44809.1"/>
    <property type="molecule type" value="Genomic_DNA"/>
</dbReference>
<dbReference type="RefSeq" id="WP_164128774.1">
    <property type="nucleotide sequence ID" value="NZ_JAAGOX010000011.1"/>
</dbReference>
<evidence type="ECO:0000256" key="1">
    <source>
        <dbReference type="SAM" id="SignalP"/>
    </source>
</evidence>
<dbReference type="InterPro" id="IPR039366">
    <property type="entry name" value="Pilotin"/>
</dbReference>
<evidence type="ECO:0000259" key="2">
    <source>
        <dbReference type="Pfam" id="PF03724"/>
    </source>
</evidence>
<dbReference type="InterPro" id="IPR053196">
    <property type="entry name" value="Lipoprotein_YbaY-like"/>
</dbReference>
<name>A0A6B2NQL9_9RHOB</name>
<keyword evidence="1" id="KW-0732">Signal</keyword>
<proteinExistence type="predicted"/>